<protein>
    <submittedName>
        <fullName evidence="1">Uncharacterized protein</fullName>
    </submittedName>
</protein>
<sequence>MAGIFGHLNVSDQDYVFNSTVGQRVIYEAAANYVNLASTELTRLLSIFVARSTSEHTLRYKLPGNGYLQRRGPDGRYGSVKASGQWDVAFPLEDFGAMIAGNDVDMAYMTVDELDRHIDTVIAQNVNTSRYEVLTALMSRSNGTFIDDKQGSLTIRSLANTDGTLYPPVIGSMTDADDEHYLELGDVATAIDDTHDPWTGVNTNTVNIVAELEEHFGIQAGSAEIVSFINQAEVPEVVALTDFEPVDIRQIREGAQTASPVQVPTDLPGVVIGRHRAGAWIVRWDQIPATYILSLTTAVEAPLYKRVDPAATGLGTDLQMVAKDEEFPFNDTIWRHRFGYGVGNRLNGICVECAAGGSYTDPTIT</sequence>
<accession>A0A0F9RLQ3</accession>
<name>A0A0F9RLQ3_9ZZZZ</name>
<dbReference type="AlphaFoldDB" id="A0A0F9RLQ3"/>
<comment type="caution">
    <text evidence="1">The sequence shown here is derived from an EMBL/GenBank/DDBJ whole genome shotgun (WGS) entry which is preliminary data.</text>
</comment>
<reference evidence="1" key="1">
    <citation type="journal article" date="2015" name="Nature">
        <title>Complex archaea that bridge the gap between prokaryotes and eukaryotes.</title>
        <authorList>
            <person name="Spang A."/>
            <person name="Saw J.H."/>
            <person name="Jorgensen S.L."/>
            <person name="Zaremba-Niedzwiedzka K."/>
            <person name="Martijn J."/>
            <person name="Lind A.E."/>
            <person name="van Eijk R."/>
            <person name="Schleper C."/>
            <person name="Guy L."/>
            <person name="Ettema T.J."/>
        </authorList>
    </citation>
    <scope>NUCLEOTIDE SEQUENCE</scope>
</reference>
<dbReference type="EMBL" id="LAZR01000801">
    <property type="protein sequence ID" value="KKN57475.1"/>
    <property type="molecule type" value="Genomic_DNA"/>
</dbReference>
<gene>
    <name evidence="1" type="ORF">LCGC14_0561870</name>
</gene>
<proteinExistence type="predicted"/>
<organism evidence="1">
    <name type="scientific">marine sediment metagenome</name>
    <dbReference type="NCBI Taxonomy" id="412755"/>
    <lineage>
        <taxon>unclassified sequences</taxon>
        <taxon>metagenomes</taxon>
        <taxon>ecological metagenomes</taxon>
    </lineage>
</organism>
<evidence type="ECO:0000313" key="1">
    <source>
        <dbReference type="EMBL" id="KKN57475.1"/>
    </source>
</evidence>